<comment type="caution">
    <text evidence="1">The sequence shown here is derived from an EMBL/GenBank/DDBJ whole genome shotgun (WGS) entry which is preliminary data.</text>
</comment>
<dbReference type="RefSeq" id="WP_120336149.1">
    <property type="nucleotide sequence ID" value="NZ_MCAQ01000028.1"/>
</dbReference>
<name>A0A420FGD1_9SPHI</name>
<accession>A0A420FGD1</accession>
<dbReference type="AlphaFoldDB" id="A0A420FGD1"/>
<reference evidence="1 2" key="1">
    <citation type="submission" date="2016-07" db="EMBL/GenBank/DDBJ databases">
        <title>Genome analysis of Sphingobacterium siyangense T12B17.</title>
        <authorList>
            <person name="Xu D."/>
            <person name="Su Y."/>
            <person name="Zheng S."/>
        </authorList>
    </citation>
    <scope>NUCLEOTIDE SEQUENCE [LARGE SCALE GENOMIC DNA]</scope>
    <source>
        <strain evidence="1 2">T12B17</strain>
    </source>
</reference>
<keyword evidence="2" id="KW-1185">Reference proteome</keyword>
<evidence type="ECO:0000313" key="2">
    <source>
        <dbReference type="Proteomes" id="UP000286402"/>
    </source>
</evidence>
<dbReference type="Proteomes" id="UP000286402">
    <property type="component" value="Unassembled WGS sequence"/>
</dbReference>
<gene>
    <name evidence="1" type="ORF">BCY89_17400</name>
</gene>
<protein>
    <submittedName>
        <fullName evidence="1">Uncharacterized protein</fullName>
    </submittedName>
</protein>
<dbReference type="EMBL" id="MCAQ01000028">
    <property type="protein sequence ID" value="RKF31925.1"/>
    <property type="molecule type" value="Genomic_DNA"/>
</dbReference>
<proteinExistence type="predicted"/>
<evidence type="ECO:0000313" key="1">
    <source>
        <dbReference type="EMBL" id="RKF31925.1"/>
    </source>
</evidence>
<organism evidence="1 2">
    <name type="scientific">Sphingobacterium siyangense</name>
    <dbReference type="NCBI Taxonomy" id="459529"/>
    <lineage>
        <taxon>Bacteria</taxon>
        <taxon>Pseudomonadati</taxon>
        <taxon>Bacteroidota</taxon>
        <taxon>Sphingobacteriia</taxon>
        <taxon>Sphingobacteriales</taxon>
        <taxon>Sphingobacteriaceae</taxon>
        <taxon>Sphingobacterium</taxon>
    </lineage>
</organism>
<dbReference type="Pfam" id="PF13289">
    <property type="entry name" value="SIR2_2"/>
    <property type="match status" value="1"/>
</dbReference>
<sequence>MPDNEHVISDQPIFSVEEVEKNNERRKKLVDLIKSEEAILMAGAGSSGGIYPAWGKFVELLKQKAKEKDNDFDVDSNDFLHFADQVKICLGEDHYYAVIAETFRPKEQTHEQFHEILCRLPFRGFTTTNYDLVLESALNKIAPFPDYPLVFDGIAKNLINRFLLSLNNKNSSPKKVAHLHGKYDVKGSIVLSESEYSRKYGFSIIQQDESLYSKIKDGGIEKEEFEALFRSYGYDWPIGRKLIWSLLATRRLVFIGFSMSDPYFLKMFEQVRDDIAAYDSETHFLILRITKSNSHSTKEYALNLQRNYGIQTVFYEEEDGKYTGLADFIIALENEVNQTQVASNREIVEIAELPDEGDENLTNNLMNLSKTQD</sequence>